<dbReference type="GO" id="GO:0019005">
    <property type="term" value="C:SCF ubiquitin ligase complex"/>
    <property type="evidence" value="ECO:0007669"/>
    <property type="project" value="TreeGrafter"/>
</dbReference>
<name>A0AAD4IZ97_PERFH</name>
<dbReference type="EMBL" id="SDAM02000470">
    <property type="protein sequence ID" value="KAH6824234.1"/>
    <property type="molecule type" value="Genomic_DNA"/>
</dbReference>
<dbReference type="Gene3D" id="3.80.10.10">
    <property type="entry name" value="Ribonuclease Inhibitor"/>
    <property type="match status" value="2"/>
</dbReference>
<dbReference type="SUPFAM" id="SSF52047">
    <property type="entry name" value="RNI-like"/>
    <property type="match status" value="2"/>
</dbReference>
<sequence>MAFSPDKENQHSISGFRSKKALNNVLFAVRLNKTLTPKNQTQCECASPRAAKIHDFTLTDLVLDKTSLLSDEILLKILSKLPKSQRNANFIVSKRWLNLQGRLVRSIKLLDWDFLVSGRLFLRFPNLVRVDLVNGCLISPRNSGVSVTNRIVSFHGGSDCVHGKDWFFPENYVLSADEVDRGLRVLAGGFPNLRNLVVMNATEMGLLSVAEECPTLQELELRMCNDHVLRGIAACQNLQILRLSGVVDGRYGPFVSDVGLTILAQGCKRLMKLELSGCRGSFEGIRAIGQCCLMFEELTLSNHEMEDGWMLALPFCENLKSLRFISCKRIDGGSLLEDDDLGCCPAVESLHLEKCRLRDKKSSKALFQICQNVREIVLQNCWGLSDDMFTTATALRRVSSLSIEGCSLLTTHGLEFVIVSWNELKSLKVISCNNIKDEEINPALSNVFAALKDLKWEPDSRIRLLSSLAGTGIGKRGSKFFNKSCDWKSLPGSFRTKSDF</sequence>
<gene>
    <name evidence="1" type="ORF">C2S53_007720</name>
</gene>
<accession>A0AAD4IZ97</accession>
<organism evidence="1 2">
    <name type="scientific">Perilla frutescens var. hirtella</name>
    <name type="common">Perilla citriodora</name>
    <name type="synonym">Perilla setoyensis</name>
    <dbReference type="NCBI Taxonomy" id="608512"/>
    <lineage>
        <taxon>Eukaryota</taxon>
        <taxon>Viridiplantae</taxon>
        <taxon>Streptophyta</taxon>
        <taxon>Embryophyta</taxon>
        <taxon>Tracheophyta</taxon>
        <taxon>Spermatophyta</taxon>
        <taxon>Magnoliopsida</taxon>
        <taxon>eudicotyledons</taxon>
        <taxon>Gunneridae</taxon>
        <taxon>Pentapetalae</taxon>
        <taxon>asterids</taxon>
        <taxon>lamiids</taxon>
        <taxon>Lamiales</taxon>
        <taxon>Lamiaceae</taxon>
        <taxon>Nepetoideae</taxon>
        <taxon>Elsholtzieae</taxon>
        <taxon>Perilla</taxon>
    </lineage>
</organism>
<comment type="caution">
    <text evidence="1">The sequence shown here is derived from an EMBL/GenBank/DDBJ whole genome shotgun (WGS) entry which is preliminary data.</text>
</comment>
<dbReference type="PANTHER" id="PTHR13318:SF124">
    <property type="entry name" value="F-BOX DOMAIN-CONTAINING PROTEIN"/>
    <property type="match status" value="1"/>
</dbReference>
<evidence type="ECO:0000313" key="2">
    <source>
        <dbReference type="Proteomes" id="UP001190926"/>
    </source>
</evidence>
<dbReference type="SMART" id="SM00367">
    <property type="entry name" value="LRR_CC"/>
    <property type="match status" value="4"/>
</dbReference>
<reference evidence="1 2" key="1">
    <citation type="journal article" date="2021" name="Nat. Commun.">
        <title>Incipient diploidization of the medicinal plant Perilla within 10,000 years.</title>
        <authorList>
            <person name="Zhang Y."/>
            <person name="Shen Q."/>
            <person name="Leng L."/>
            <person name="Zhang D."/>
            <person name="Chen S."/>
            <person name="Shi Y."/>
            <person name="Ning Z."/>
            <person name="Chen S."/>
        </authorList>
    </citation>
    <scope>NUCLEOTIDE SEQUENCE [LARGE SCALE GENOMIC DNA]</scope>
    <source>
        <strain evidence="2">cv. PC099</strain>
    </source>
</reference>
<dbReference type="PANTHER" id="PTHR13318">
    <property type="entry name" value="PARTNER OF PAIRED, ISOFORM B-RELATED"/>
    <property type="match status" value="1"/>
</dbReference>
<dbReference type="AlphaFoldDB" id="A0AAD4IZ97"/>
<dbReference type="InterPro" id="IPR032675">
    <property type="entry name" value="LRR_dom_sf"/>
</dbReference>
<keyword evidence="2" id="KW-1185">Reference proteome</keyword>
<dbReference type="Proteomes" id="UP001190926">
    <property type="component" value="Unassembled WGS sequence"/>
</dbReference>
<evidence type="ECO:0000313" key="1">
    <source>
        <dbReference type="EMBL" id="KAH6824234.1"/>
    </source>
</evidence>
<protein>
    <submittedName>
        <fullName evidence="1">RNI-like superfamily protein</fullName>
    </submittedName>
</protein>
<proteinExistence type="predicted"/>
<dbReference type="GO" id="GO:0031146">
    <property type="term" value="P:SCF-dependent proteasomal ubiquitin-dependent protein catabolic process"/>
    <property type="evidence" value="ECO:0007669"/>
    <property type="project" value="TreeGrafter"/>
</dbReference>
<dbReference type="InterPro" id="IPR006553">
    <property type="entry name" value="Leu-rich_rpt_Cys-con_subtyp"/>
</dbReference>